<accession>A0A7V2WUU1</accession>
<organism evidence="1">
    <name type="scientific">Leucothrix mucor</name>
    <dbReference type="NCBI Taxonomy" id="45248"/>
    <lineage>
        <taxon>Bacteria</taxon>
        <taxon>Pseudomonadati</taxon>
        <taxon>Pseudomonadota</taxon>
        <taxon>Gammaproteobacteria</taxon>
        <taxon>Thiotrichales</taxon>
        <taxon>Thiotrichaceae</taxon>
        <taxon>Leucothrix</taxon>
    </lineage>
</organism>
<name>A0A7V2WUU1_LEUMU</name>
<dbReference type="Gene3D" id="3.40.50.720">
    <property type="entry name" value="NAD(P)-binding Rossmann-like Domain"/>
    <property type="match status" value="1"/>
</dbReference>
<dbReference type="Proteomes" id="UP000885750">
    <property type="component" value="Unassembled WGS sequence"/>
</dbReference>
<evidence type="ECO:0000313" key="1">
    <source>
        <dbReference type="EMBL" id="HFC92047.1"/>
    </source>
</evidence>
<gene>
    <name evidence="1" type="ORF">ENJ51_04465</name>
</gene>
<dbReference type="AlphaFoldDB" id="A0A7V2WUU1"/>
<evidence type="ECO:0008006" key="2">
    <source>
        <dbReference type="Google" id="ProtNLM"/>
    </source>
</evidence>
<proteinExistence type="predicted"/>
<reference evidence="1" key="1">
    <citation type="journal article" date="2020" name="mSystems">
        <title>Genome- and Community-Level Interaction Insights into Carbon Utilization and Element Cycling Functions of Hydrothermarchaeota in Hydrothermal Sediment.</title>
        <authorList>
            <person name="Zhou Z."/>
            <person name="Liu Y."/>
            <person name="Xu W."/>
            <person name="Pan J."/>
            <person name="Luo Z.H."/>
            <person name="Li M."/>
        </authorList>
    </citation>
    <scope>NUCLEOTIDE SEQUENCE [LARGE SCALE GENOMIC DNA]</scope>
    <source>
        <strain evidence="1">HyVt-493</strain>
    </source>
</reference>
<dbReference type="EMBL" id="DRMS01000176">
    <property type="protein sequence ID" value="HFC92047.1"/>
    <property type="molecule type" value="Genomic_DNA"/>
</dbReference>
<sequence length="82" mass="9320">MRQSTTCGIDFKREAEPNELNQSNLQYSDEIVALSDCNVFIITVPTPIDQYKRSDLRNTRVIDLIKGLQNSNTINTFAKAKL</sequence>
<protein>
    <recommendedName>
        <fullName evidence="2">UDP-glucose/GDP-mannose dehydrogenase N-terminal domain-containing protein</fullName>
    </recommendedName>
</protein>
<comment type="caution">
    <text evidence="1">The sequence shown here is derived from an EMBL/GenBank/DDBJ whole genome shotgun (WGS) entry which is preliminary data.</text>
</comment>